<accession>A0A4U5NVN0</accession>
<evidence type="ECO:0000313" key="2">
    <source>
        <dbReference type="Proteomes" id="UP000298663"/>
    </source>
</evidence>
<reference evidence="1 2" key="2">
    <citation type="journal article" date="2019" name="G3 (Bethesda)">
        <title>Hybrid Assembly of the Genome of the Entomopathogenic Nematode Steinernema carpocapsae Identifies the X-Chromosome.</title>
        <authorList>
            <person name="Serra L."/>
            <person name="Macchietto M."/>
            <person name="Macias-Munoz A."/>
            <person name="McGill C.J."/>
            <person name="Rodriguez I.M."/>
            <person name="Rodriguez B."/>
            <person name="Murad R."/>
            <person name="Mortazavi A."/>
        </authorList>
    </citation>
    <scope>NUCLEOTIDE SEQUENCE [LARGE SCALE GENOMIC DNA]</scope>
    <source>
        <strain evidence="1 2">ALL</strain>
    </source>
</reference>
<dbReference type="EMBL" id="AZBU02000003">
    <property type="protein sequence ID" value="TKR87578.1"/>
    <property type="molecule type" value="Genomic_DNA"/>
</dbReference>
<keyword evidence="2" id="KW-1185">Reference proteome</keyword>
<sequence>MELLNKKYFDLDLLVEAENMSARSKTSRAGLAKYKTGRVHRRFPEDLTDQEHAQCPLFPDLPAPVFVCSGN</sequence>
<dbReference type="AlphaFoldDB" id="A0A4U5NVN0"/>
<reference evidence="1 2" key="1">
    <citation type="journal article" date="2015" name="Genome Biol.">
        <title>Comparative genomics of Steinernema reveals deeply conserved gene regulatory networks.</title>
        <authorList>
            <person name="Dillman A.R."/>
            <person name="Macchietto M."/>
            <person name="Porter C.F."/>
            <person name="Rogers A."/>
            <person name="Williams B."/>
            <person name="Antoshechkin I."/>
            <person name="Lee M.M."/>
            <person name="Goodwin Z."/>
            <person name="Lu X."/>
            <person name="Lewis E.E."/>
            <person name="Goodrich-Blair H."/>
            <person name="Stock S.P."/>
            <person name="Adams B.J."/>
            <person name="Sternberg P.W."/>
            <person name="Mortazavi A."/>
        </authorList>
    </citation>
    <scope>NUCLEOTIDE SEQUENCE [LARGE SCALE GENOMIC DNA]</scope>
    <source>
        <strain evidence="1 2">ALL</strain>
    </source>
</reference>
<dbReference type="Proteomes" id="UP000298663">
    <property type="component" value="Unassembled WGS sequence"/>
</dbReference>
<protein>
    <submittedName>
        <fullName evidence="1">Uncharacterized protein</fullName>
    </submittedName>
</protein>
<evidence type="ECO:0000313" key="1">
    <source>
        <dbReference type="EMBL" id="TKR87578.1"/>
    </source>
</evidence>
<proteinExistence type="predicted"/>
<comment type="caution">
    <text evidence="1">The sequence shown here is derived from an EMBL/GenBank/DDBJ whole genome shotgun (WGS) entry which is preliminary data.</text>
</comment>
<organism evidence="1 2">
    <name type="scientific">Steinernema carpocapsae</name>
    <name type="common">Entomopathogenic nematode</name>
    <dbReference type="NCBI Taxonomy" id="34508"/>
    <lineage>
        <taxon>Eukaryota</taxon>
        <taxon>Metazoa</taxon>
        <taxon>Ecdysozoa</taxon>
        <taxon>Nematoda</taxon>
        <taxon>Chromadorea</taxon>
        <taxon>Rhabditida</taxon>
        <taxon>Tylenchina</taxon>
        <taxon>Panagrolaimomorpha</taxon>
        <taxon>Strongyloidoidea</taxon>
        <taxon>Steinernematidae</taxon>
        <taxon>Steinernema</taxon>
    </lineage>
</organism>
<gene>
    <name evidence="1" type="ORF">L596_011952</name>
</gene>
<name>A0A4U5NVN0_STECR</name>